<accession>A0A8H7BUQ4</accession>
<evidence type="ECO:0000313" key="4">
    <source>
        <dbReference type="EMBL" id="KAF7731522.1"/>
    </source>
</evidence>
<name>A0A8H7BUQ4_9FUNG</name>
<dbReference type="InterPro" id="IPR023578">
    <property type="entry name" value="Ras_GEF_dom_sf"/>
</dbReference>
<dbReference type="PROSITE" id="PS50212">
    <property type="entry name" value="RASGEF_NTER"/>
    <property type="match status" value="1"/>
</dbReference>
<feature type="region of interest" description="Disordered" evidence="2">
    <location>
        <begin position="452"/>
        <end position="480"/>
    </location>
</feature>
<feature type="region of interest" description="Disordered" evidence="2">
    <location>
        <begin position="352"/>
        <end position="372"/>
    </location>
</feature>
<keyword evidence="5" id="KW-1185">Reference proteome</keyword>
<dbReference type="OrthoDB" id="546434at2759"/>
<dbReference type="Gene3D" id="1.20.870.10">
    <property type="entry name" value="Son of sevenless (SoS) protein Chain: S domain 1"/>
    <property type="match status" value="1"/>
</dbReference>
<reference evidence="4" key="1">
    <citation type="submission" date="2020-01" db="EMBL/GenBank/DDBJ databases">
        <title>Genome Sequencing of Three Apophysomyces-Like Fungal Strains Confirms a Novel Fungal Genus in the Mucoromycota with divergent Burkholderia-like Endosymbiotic Bacteria.</title>
        <authorList>
            <person name="Stajich J.E."/>
            <person name="Macias A.M."/>
            <person name="Carter-House D."/>
            <person name="Lovett B."/>
            <person name="Kasson L.R."/>
            <person name="Berry K."/>
            <person name="Grigoriev I."/>
            <person name="Chang Y."/>
            <person name="Spatafora J."/>
            <person name="Kasson M.T."/>
        </authorList>
    </citation>
    <scope>NUCLEOTIDE SEQUENCE</scope>
    <source>
        <strain evidence="4">NRRL A-21654</strain>
    </source>
</reference>
<feature type="compositionally biased region" description="Polar residues" evidence="2">
    <location>
        <begin position="452"/>
        <end position="471"/>
    </location>
</feature>
<dbReference type="InterPro" id="IPR000651">
    <property type="entry name" value="Ras-like_Gua-exchang_fac_N"/>
</dbReference>
<dbReference type="Pfam" id="PF00618">
    <property type="entry name" value="RasGEF_N"/>
    <property type="match status" value="1"/>
</dbReference>
<dbReference type="AlphaFoldDB" id="A0A8H7BUQ4"/>
<protein>
    <recommendedName>
        <fullName evidence="3">N-terminal Ras-GEF domain-containing protein</fullName>
    </recommendedName>
</protein>
<proteinExistence type="predicted"/>
<dbReference type="EMBL" id="JABAYA010000009">
    <property type="protein sequence ID" value="KAF7731522.1"/>
    <property type="molecule type" value="Genomic_DNA"/>
</dbReference>
<comment type="caution">
    <text evidence="4">The sequence shown here is derived from an EMBL/GenBank/DDBJ whole genome shotgun (WGS) entry which is preliminary data.</text>
</comment>
<keyword evidence="1" id="KW-0344">Guanine-nucleotide releasing factor</keyword>
<evidence type="ECO:0000256" key="2">
    <source>
        <dbReference type="SAM" id="MobiDB-lite"/>
    </source>
</evidence>
<evidence type="ECO:0000256" key="1">
    <source>
        <dbReference type="PROSITE-ProRule" id="PRU00135"/>
    </source>
</evidence>
<feature type="domain" description="N-terminal Ras-GEF" evidence="3">
    <location>
        <begin position="503"/>
        <end position="576"/>
    </location>
</feature>
<dbReference type="SUPFAM" id="SSF48366">
    <property type="entry name" value="Ras GEF"/>
    <property type="match status" value="1"/>
</dbReference>
<gene>
    <name evidence="4" type="ORF">EC973_009286</name>
</gene>
<dbReference type="Proteomes" id="UP000605846">
    <property type="component" value="Unassembled WGS sequence"/>
</dbReference>
<evidence type="ECO:0000313" key="5">
    <source>
        <dbReference type="Proteomes" id="UP000605846"/>
    </source>
</evidence>
<evidence type="ECO:0000259" key="3">
    <source>
        <dbReference type="PROSITE" id="PS50212"/>
    </source>
</evidence>
<sequence length="576" mass="64337">MKSSKSANTFKLLFGGRKDGYRAKPGSKARSIKDFFNFSTYSKDTTSSKLAKPKSQEHFANDSVISLTDTLEIRELTVEKVAASPTINLSPVMRNIPSKKVDTLANAGTIPASRSAKYRKRTSVQTLVSPFGRNIDIRMTDEDSSHYVVSLPSPIETGATRSDGNHKEMSCAWIQATVSSLPSPPPSAPPTLFNHHQCRLDDEENPEYIMHDGFMMPSNANMQTKPSVPENQIVMPFTFYPSIIQSLDDQDSDTEEKKSRIFNESIHDVTKSHALAAGLPLRLARSTHILSCSKAHDNENKCVSPSLVSIYAEHAEPTFIRARMGSDQKQGERDSQQFLTVRNIAPVMKHHKSESDLGRFKGPILSPATPNKDLRRANSRMRLSSMTSSASISTTSLSSILFKPWATNKTSNTSNCYNTRNNEIDEYDARLDSEYTEQSSWNPLRTLRRNQSSVSLNKTATENGLSQAGRNGSSWKKSGGGEGSILHIAEDGYDVLIMEMISGKLQIVAGTSDKLLIKLADETSQDFDYIDTYLMNYSWFSTPVELFEDLMARFHLEALPGEVEYFKKWQRSIQHK</sequence>
<dbReference type="GO" id="GO:0005085">
    <property type="term" value="F:guanyl-nucleotide exchange factor activity"/>
    <property type="evidence" value="ECO:0007669"/>
    <property type="project" value="UniProtKB-KW"/>
</dbReference>
<organism evidence="4 5">
    <name type="scientific">Apophysomyces ossiformis</name>
    <dbReference type="NCBI Taxonomy" id="679940"/>
    <lineage>
        <taxon>Eukaryota</taxon>
        <taxon>Fungi</taxon>
        <taxon>Fungi incertae sedis</taxon>
        <taxon>Mucoromycota</taxon>
        <taxon>Mucoromycotina</taxon>
        <taxon>Mucoromycetes</taxon>
        <taxon>Mucorales</taxon>
        <taxon>Mucorineae</taxon>
        <taxon>Mucoraceae</taxon>
        <taxon>Apophysomyces</taxon>
    </lineage>
</organism>